<proteinExistence type="predicted"/>
<sequence>MYRSGKPEDGPPPFRAPSAHGPPFTFGGSCRVPPRGHLAPGPHGSFSASASDRQFLHNRPPREHFIRPHCSNFPIDRSTAIASGGSQKMAPHAEPPHLQVLQWIPTPAKHHLPDSDRAGEEFLRCIAANKPLPDYLKGDMAYNLAEAFKSANVLKDAVKSDPEFNKHGSRSISQSRSRSRGKSRGKSRCRSRGKSCGKSRAKSRARSRSRVRSRSRGRSKSHARGKSRARNKSRGRSKSRSRSQSKQKSHVRSKSRTRRSKSRSGSMEKRLANDKRKRSPSPSCSSSVENSNNLTGKCLLEGLKLVMNSKELEERLPTLKDAILTIQASDESKKVQCIPKEQHNSQDNSTSMENDSMVLPHDRTGEHSSDVSALSSQQSIFSGFGDLIDLKQPLQMTSSINLDSSEFEKIKNILKSQGTPNINQIVVKMQGQKEEKHLSPALLGSDPTAASLTMQAMKNSNVQQALQSLQSLIKATKEKRAKSDGSGTSQTSDKHKASNGEEIKRERQARKKSNGILDKRNGGIVETGWPEFSDTSDWVLLPEM</sequence>
<dbReference type="PROSITE" id="PS51257">
    <property type="entry name" value="PROKAR_LIPOPROTEIN"/>
    <property type="match status" value="1"/>
</dbReference>
<dbReference type="EMBL" id="CADEAL010002780">
    <property type="protein sequence ID" value="CAB1442141.1"/>
    <property type="molecule type" value="Genomic_DNA"/>
</dbReference>
<reference evidence="2" key="1">
    <citation type="submission" date="2020-03" db="EMBL/GenBank/DDBJ databases">
        <authorList>
            <person name="Weist P."/>
        </authorList>
    </citation>
    <scope>NUCLEOTIDE SEQUENCE</scope>
</reference>
<gene>
    <name evidence="2" type="ORF">PLEPLA_LOCUS29838</name>
</gene>
<feature type="region of interest" description="Disordered" evidence="1">
    <location>
        <begin position="335"/>
        <end position="355"/>
    </location>
</feature>
<feature type="compositionally biased region" description="Polar residues" evidence="1">
    <location>
        <begin position="345"/>
        <end position="354"/>
    </location>
</feature>
<feature type="region of interest" description="Disordered" evidence="1">
    <location>
        <begin position="1"/>
        <end position="54"/>
    </location>
</feature>
<accession>A0A9N7V4S3</accession>
<dbReference type="Proteomes" id="UP001153269">
    <property type="component" value="Unassembled WGS sequence"/>
</dbReference>
<evidence type="ECO:0000313" key="2">
    <source>
        <dbReference type="EMBL" id="CAB1442141.1"/>
    </source>
</evidence>
<name>A0A9N7V4S3_PLEPL</name>
<feature type="region of interest" description="Disordered" evidence="1">
    <location>
        <begin position="161"/>
        <end position="291"/>
    </location>
</feature>
<feature type="compositionally biased region" description="Basic and acidic residues" evidence="1">
    <location>
        <begin position="492"/>
        <end position="506"/>
    </location>
</feature>
<keyword evidence="3" id="KW-1185">Reference proteome</keyword>
<dbReference type="AlphaFoldDB" id="A0A9N7V4S3"/>
<organism evidence="2 3">
    <name type="scientific">Pleuronectes platessa</name>
    <name type="common">European plaice</name>
    <dbReference type="NCBI Taxonomy" id="8262"/>
    <lineage>
        <taxon>Eukaryota</taxon>
        <taxon>Metazoa</taxon>
        <taxon>Chordata</taxon>
        <taxon>Craniata</taxon>
        <taxon>Vertebrata</taxon>
        <taxon>Euteleostomi</taxon>
        <taxon>Actinopterygii</taxon>
        <taxon>Neopterygii</taxon>
        <taxon>Teleostei</taxon>
        <taxon>Neoteleostei</taxon>
        <taxon>Acanthomorphata</taxon>
        <taxon>Carangaria</taxon>
        <taxon>Pleuronectiformes</taxon>
        <taxon>Pleuronectoidei</taxon>
        <taxon>Pleuronectidae</taxon>
        <taxon>Pleuronectes</taxon>
    </lineage>
</organism>
<feature type="compositionally biased region" description="Basic and acidic residues" evidence="1">
    <location>
        <begin position="335"/>
        <end position="344"/>
    </location>
</feature>
<feature type="compositionally biased region" description="Low complexity" evidence="1">
    <location>
        <begin position="280"/>
        <end position="291"/>
    </location>
</feature>
<comment type="caution">
    <text evidence="2">The sequence shown here is derived from an EMBL/GenBank/DDBJ whole genome shotgun (WGS) entry which is preliminary data.</text>
</comment>
<feature type="compositionally biased region" description="Basic residues" evidence="1">
    <location>
        <begin position="177"/>
        <end position="262"/>
    </location>
</feature>
<protein>
    <submittedName>
        <fullName evidence="2">Uncharacterized protein</fullName>
    </submittedName>
</protein>
<evidence type="ECO:0000313" key="3">
    <source>
        <dbReference type="Proteomes" id="UP001153269"/>
    </source>
</evidence>
<feature type="region of interest" description="Disordered" evidence="1">
    <location>
        <begin position="476"/>
        <end position="544"/>
    </location>
</feature>
<evidence type="ECO:0000256" key="1">
    <source>
        <dbReference type="SAM" id="MobiDB-lite"/>
    </source>
</evidence>